<protein>
    <submittedName>
        <fullName evidence="2">Uncharacterized protein</fullName>
    </submittedName>
</protein>
<accession>A0A376C3A7</accession>
<feature type="signal peptide" evidence="1">
    <location>
        <begin position="1"/>
        <end position="24"/>
    </location>
</feature>
<proteinExistence type="predicted"/>
<dbReference type="EMBL" id="UFVR01000002">
    <property type="protein sequence ID" value="STA63142.1"/>
    <property type="molecule type" value="Genomic_DNA"/>
</dbReference>
<feature type="chain" id="PRO_5017085207" evidence="1">
    <location>
        <begin position="25"/>
        <end position="138"/>
    </location>
</feature>
<dbReference type="AlphaFoldDB" id="A0A376C3A7"/>
<sequence>MKKFYLKIPSIVLFLFFSNFFSQSLTGLDKGLAIGNILVQGYIALKGNGTKPVDPNSKTVDSFCFKNKMEEKITIKMSGKVDDEEIKKELIIQKGEKECTYNIPKGIYTYEVLLSSKDIYQKGEYKISEETLMTINHN</sequence>
<organism evidence="2 3">
    <name type="scientific">Chryseobacterium indoltheticum</name>
    <dbReference type="NCBI Taxonomy" id="254"/>
    <lineage>
        <taxon>Bacteria</taxon>
        <taxon>Pseudomonadati</taxon>
        <taxon>Bacteroidota</taxon>
        <taxon>Flavobacteriia</taxon>
        <taxon>Flavobacteriales</taxon>
        <taxon>Weeksellaceae</taxon>
        <taxon>Chryseobacterium group</taxon>
        <taxon>Chryseobacterium</taxon>
    </lineage>
</organism>
<evidence type="ECO:0000313" key="3">
    <source>
        <dbReference type="Proteomes" id="UP000254282"/>
    </source>
</evidence>
<reference evidence="2 3" key="1">
    <citation type="submission" date="2018-06" db="EMBL/GenBank/DDBJ databases">
        <authorList>
            <consortium name="Pathogen Informatics"/>
            <person name="Doyle S."/>
        </authorList>
    </citation>
    <scope>NUCLEOTIDE SEQUENCE [LARGE SCALE GENOMIC DNA]</scope>
    <source>
        <strain evidence="2 3">NCTC13532</strain>
    </source>
</reference>
<evidence type="ECO:0000256" key="1">
    <source>
        <dbReference type="SAM" id="SignalP"/>
    </source>
</evidence>
<gene>
    <name evidence="2" type="ORF">NCTC13532_00024</name>
</gene>
<dbReference type="Proteomes" id="UP000254282">
    <property type="component" value="Unassembled WGS sequence"/>
</dbReference>
<keyword evidence="1" id="KW-0732">Signal</keyword>
<name>A0A376C3A7_9FLAO</name>
<evidence type="ECO:0000313" key="2">
    <source>
        <dbReference type="EMBL" id="STA63142.1"/>
    </source>
</evidence>